<dbReference type="AlphaFoldDB" id="A0A2N3N3D5"/>
<evidence type="ECO:0000313" key="2">
    <source>
        <dbReference type="EMBL" id="PKS06924.1"/>
    </source>
</evidence>
<organism evidence="2 3">
    <name type="scientific">Lomentospora prolificans</name>
    <dbReference type="NCBI Taxonomy" id="41688"/>
    <lineage>
        <taxon>Eukaryota</taxon>
        <taxon>Fungi</taxon>
        <taxon>Dikarya</taxon>
        <taxon>Ascomycota</taxon>
        <taxon>Pezizomycotina</taxon>
        <taxon>Sordariomycetes</taxon>
        <taxon>Hypocreomycetidae</taxon>
        <taxon>Microascales</taxon>
        <taxon>Microascaceae</taxon>
        <taxon>Lomentospora</taxon>
    </lineage>
</organism>
<proteinExistence type="predicted"/>
<dbReference type="OrthoDB" id="5370059at2759"/>
<reference evidence="2 3" key="1">
    <citation type="journal article" date="2017" name="G3 (Bethesda)">
        <title>First Draft Genome Sequence of the Pathogenic Fungus Lomentospora prolificans (Formerly Scedosporium prolificans).</title>
        <authorList>
            <person name="Luo R."/>
            <person name="Zimin A."/>
            <person name="Workman R."/>
            <person name="Fan Y."/>
            <person name="Pertea G."/>
            <person name="Grossman N."/>
            <person name="Wear M.P."/>
            <person name="Jia B."/>
            <person name="Miller H."/>
            <person name="Casadevall A."/>
            <person name="Timp W."/>
            <person name="Zhang S.X."/>
            <person name="Salzberg S.L."/>
        </authorList>
    </citation>
    <scope>NUCLEOTIDE SEQUENCE [LARGE SCALE GENOMIC DNA]</scope>
    <source>
        <strain evidence="2 3">JHH-5317</strain>
    </source>
</reference>
<dbReference type="InterPro" id="IPR051553">
    <property type="entry name" value="Ran_GTPase-activating"/>
</dbReference>
<dbReference type="Proteomes" id="UP000233524">
    <property type="component" value="Unassembled WGS sequence"/>
</dbReference>
<dbReference type="Pfam" id="PF13540">
    <property type="entry name" value="RCC1_2"/>
    <property type="match status" value="2"/>
</dbReference>
<feature type="repeat" description="RCC1" evidence="1">
    <location>
        <begin position="199"/>
        <end position="247"/>
    </location>
</feature>
<keyword evidence="3" id="KW-1185">Reference proteome</keyword>
<dbReference type="InterPro" id="IPR009091">
    <property type="entry name" value="RCC1/BLIP-II"/>
</dbReference>
<dbReference type="InParanoid" id="A0A2N3N3D5"/>
<dbReference type="PANTHER" id="PTHR45982:SF1">
    <property type="entry name" value="REGULATOR OF CHROMOSOME CONDENSATION"/>
    <property type="match status" value="1"/>
</dbReference>
<dbReference type="VEuPathDB" id="FungiDB:jhhlp_005520"/>
<accession>A0A2N3N3D5</accession>
<feature type="repeat" description="RCC1" evidence="1">
    <location>
        <begin position="248"/>
        <end position="304"/>
    </location>
</feature>
<comment type="caution">
    <text evidence="2">The sequence shown here is derived from an EMBL/GenBank/DDBJ whole genome shotgun (WGS) entry which is preliminary data.</text>
</comment>
<protein>
    <submittedName>
        <fullName evidence="2">Uncharacterized protein</fullName>
    </submittedName>
</protein>
<dbReference type="STRING" id="41688.A0A2N3N3D5"/>
<dbReference type="InterPro" id="IPR000408">
    <property type="entry name" value="Reg_chr_condens"/>
</dbReference>
<dbReference type="Gene3D" id="2.130.10.30">
    <property type="entry name" value="Regulator of chromosome condensation 1/beta-lactamase-inhibitor protein II"/>
    <property type="match status" value="1"/>
</dbReference>
<dbReference type="EMBL" id="NLAX01000701">
    <property type="protein sequence ID" value="PKS06924.1"/>
    <property type="molecule type" value="Genomic_DNA"/>
</dbReference>
<dbReference type="SUPFAM" id="SSF50985">
    <property type="entry name" value="RCC1/BLIP-II"/>
    <property type="match status" value="1"/>
</dbReference>
<dbReference type="PROSITE" id="PS50012">
    <property type="entry name" value="RCC1_3"/>
    <property type="match status" value="2"/>
</dbReference>
<evidence type="ECO:0000256" key="1">
    <source>
        <dbReference type="PROSITE-ProRule" id="PRU00235"/>
    </source>
</evidence>
<sequence>MELYAAGFNAWGQLCFDTRPSDAASECELDDISSFTLVLTAGHIEPPVCRLSYTLVETEGKILAAGYLEDGASEERLRRAYRSVITATGTAIQSNEDPAPARFLDVVSDTHDDELRDLSRDHPVRQLAAFDTGFIALLDDGSVWVKGDERFPNCLAVNPDEVRKLDSWNRVGWLDHLPTGPIVRIAAGGYTLAALTEGGDLYCWGGRPGQRALIDGLSNMPIPVDVGEADVKDVAVGEHHILVLTTEGQVFVRGSNKNGQLGLGQSAGTWVENWIRVANIPRDKGWEIIRVAAGPKTSFVITRTTYHSG</sequence>
<gene>
    <name evidence="2" type="ORF">jhhlp_005520</name>
</gene>
<dbReference type="PANTHER" id="PTHR45982">
    <property type="entry name" value="REGULATOR OF CHROMOSOME CONDENSATION"/>
    <property type="match status" value="1"/>
</dbReference>
<evidence type="ECO:0000313" key="3">
    <source>
        <dbReference type="Proteomes" id="UP000233524"/>
    </source>
</evidence>
<name>A0A2N3N3D5_9PEZI</name>